<accession>A0A9N9K2B8</accession>
<keyword evidence="2" id="KW-1185">Reference proteome</keyword>
<evidence type="ECO:0000313" key="1">
    <source>
        <dbReference type="EMBL" id="CAG8804517.1"/>
    </source>
</evidence>
<gene>
    <name evidence="1" type="ORF">DERYTH_LOCUS24119</name>
</gene>
<feature type="non-terminal residue" evidence="1">
    <location>
        <position position="1"/>
    </location>
</feature>
<protein>
    <submittedName>
        <fullName evidence="1">2295_t:CDS:1</fullName>
    </submittedName>
</protein>
<sequence length="45" mass="5194">LISKKKKKEQDIDETHIDIVIAAEQALLEYYSKLPNQNKINVDVP</sequence>
<comment type="caution">
    <text evidence="1">The sequence shown here is derived from an EMBL/GenBank/DDBJ whole genome shotgun (WGS) entry which is preliminary data.</text>
</comment>
<dbReference type="EMBL" id="CAJVPY010039051">
    <property type="protein sequence ID" value="CAG8804517.1"/>
    <property type="molecule type" value="Genomic_DNA"/>
</dbReference>
<proteinExistence type="predicted"/>
<name>A0A9N9K2B8_9GLOM</name>
<dbReference type="AlphaFoldDB" id="A0A9N9K2B8"/>
<reference evidence="1" key="1">
    <citation type="submission" date="2021-06" db="EMBL/GenBank/DDBJ databases">
        <authorList>
            <person name="Kallberg Y."/>
            <person name="Tangrot J."/>
            <person name="Rosling A."/>
        </authorList>
    </citation>
    <scope>NUCLEOTIDE SEQUENCE</scope>
    <source>
        <strain evidence="1">MA453B</strain>
    </source>
</reference>
<organism evidence="1 2">
    <name type="scientific">Dentiscutata erythropus</name>
    <dbReference type="NCBI Taxonomy" id="1348616"/>
    <lineage>
        <taxon>Eukaryota</taxon>
        <taxon>Fungi</taxon>
        <taxon>Fungi incertae sedis</taxon>
        <taxon>Mucoromycota</taxon>
        <taxon>Glomeromycotina</taxon>
        <taxon>Glomeromycetes</taxon>
        <taxon>Diversisporales</taxon>
        <taxon>Gigasporaceae</taxon>
        <taxon>Dentiscutata</taxon>
    </lineage>
</organism>
<feature type="non-terminal residue" evidence="1">
    <location>
        <position position="45"/>
    </location>
</feature>
<evidence type="ECO:0000313" key="2">
    <source>
        <dbReference type="Proteomes" id="UP000789405"/>
    </source>
</evidence>
<dbReference type="Proteomes" id="UP000789405">
    <property type="component" value="Unassembled WGS sequence"/>
</dbReference>